<evidence type="ECO:0000256" key="1">
    <source>
        <dbReference type="SAM" id="MobiDB-lite"/>
    </source>
</evidence>
<accession>A0AAN7APN5</accession>
<gene>
    <name evidence="2" type="ORF">QBC40DRAFT_183252</name>
</gene>
<feature type="region of interest" description="Disordered" evidence="1">
    <location>
        <begin position="322"/>
        <end position="346"/>
    </location>
</feature>
<dbReference type="InterPro" id="IPR036249">
    <property type="entry name" value="Thioredoxin-like_sf"/>
</dbReference>
<evidence type="ECO:0000313" key="2">
    <source>
        <dbReference type="EMBL" id="KAK4196536.1"/>
    </source>
</evidence>
<organism evidence="2 3">
    <name type="scientific">Triangularia verruculosa</name>
    <dbReference type="NCBI Taxonomy" id="2587418"/>
    <lineage>
        <taxon>Eukaryota</taxon>
        <taxon>Fungi</taxon>
        <taxon>Dikarya</taxon>
        <taxon>Ascomycota</taxon>
        <taxon>Pezizomycotina</taxon>
        <taxon>Sordariomycetes</taxon>
        <taxon>Sordariomycetidae</taxon>
        <taxon>Sordariales</taxon>
        <taxon>Podosporaceae</taxon>
        <taxon>Triangularia</taxon>
    </lineage>
</organism>
<reference evidence="2" key="2">
    <citation type="submission" date="2023-05" db="EMBL/GenBank/DDBJ databases">
        <authorList>
            <consortium name="Lawrence Berkeley National Laboratory"/>
            <person name="Steindorff A."/>
            <person name="Hensen N."/>
            <person name="Bonometti L."/>
            <person name="Westerberg I."/>
            <person name="Brannstrom I.O."/>
            <person name="Guillou S."/>
            <person name="Cros-Aarteil S."/>
            <person name="Calhoun S."/>
            <person name="Haridas S."/>
            <person name="Kuo A."/>
            <person name="Mondo S."/>
            <person name="Pangilinan J."/>
            <person name="Riley R."/>
            <person name="Labutti K."/>
            <person name="Andreopoulos B."/>
            <person name="Lipzen A."/>
            <person name="Chen C."/>
            <person name="Yanf M."/>
            <person name="Daum C."/>
            <person name="Ng V."/>
            <person name="Clum A."/>
            <person name="Ohm R."/>
            <person name="Martin F."/>
            <person name="Silar P."/>
            <person name="Natvig D."/>
            <person name="Lalanne C."/>
            <person name="Gautier V."/>
            <person name="Ament-Velasquez S.L."/>
            <person name="Kruys A."/>
            <person name="Hutchinson M.I."/>
            <person name="Powell A.J."/>
            <person name="Barry K."/>
            <person name="Miller A.N."/>
            <person name="Grigoriev I.V."/>
            <person name="Debuchy R."/>
            <person name="Gladieux P."/>
            <person name="Thoren M.H."/>
            <person name="Johannesson H."/>
        </authorList>
    </citation>
    <scope>NUCLEOTIDE SEQUENCE</scope>
    <source>
        <strain evidence="2">CBS 315.58</strain>
    </source>
</reference>
<protein>
    <submittedName>
        <fullName evidence="2">Uncharacterized protein</fullName>
    </submittedName>
</protein>
<proteinExistence type="predicted"/>
<keyword evidence="3" id="KW-1185">Reference proteome</keyword>
<dbReference type="Gene3D" id="3.40.30.10">
    <property type="entry name" value="Glutaredoxin"/>
    <property type="match status" value="1"/>
</dbReference>
<dbReference type="CDD" id="cd02982">
    <property type="entry name" value="PDI_b'_family"/>
    <property type="match status" value="1"/>
</dbReference>
<comment type="caution">
    <text evidence="2">The sequence shown here is derived from an EMBL/GenBank/DDBJ whole genome shotgun (WGS) entry which is preliminary data.</text>
</comment>
<dbReference type="CDD" id="cd02981">
    <property type="entry name" value="PDI_b_family"/>
    <property type="match status" value="1"/>
</dbReference>
<reference evidence="2" key="1">
    <citation type="journal article" date="2023" name="Mol. Phylogenet. Evol.">
        <title>Genome-scale phylogeny and comparative genomics of the fungal order Sordariales.</title>
        <authorList>
            <person name="Hensen N."/>
            <person name="Bonometti L."/>
            <person name="Westerberg I."/>
            <person name="Brannstrom I.O."/>
            <person name="Guillou S."/>
            <person name="Cros-Aarteil S."/>
            <person name="Calhoun S."/>
            <person name="Haridas S."/>
            <person name="Kuo A."/>
            <person name="Mondo S."/>
            <person name="Pangilinan J."/>
            <person name="Riley R."/>
            <person name="LaButti K."/>
            <person name="Andreopoulos B."/>
            <person name="Lipzen A."/>
            <person name="Chen C."/>
            <person name="Yan M."/>
            <person name="Daum C."/>
            <person name="Ng V."/>
            <person name="Clum A."/>
            <person name="Steindorff A."/>
            <person name="Ohm R.A."/>
            <person name="Martin F."/>
            <person name="Silar P."/>
            <person name="Natvig D.O."/>
            <person name="Lalanne C."/>
            <person name="Gautier V."/>
            <person name="Ament-Velasquez S.L."/>
            <person name="Kruys A."/>
            <person name="Hutchinson M.I."/>
            <person name="Powell A.J."/>
            <person name="Barry K."/>
            <person name="Miller A.N."/>
            <person name="Grigoriev I.V."/>
            <person name="Debuchy R."/>
            <person name="Gladieux P."/>
            <person name="Hiltunen Thoren M."/>
            <person name="Johannesson H."/>
        </authorList>
    </citation>
    <scope>NUCLEOTIDE SEQUENCE</scope>
    <source>
        <strain evidence="2">CBS 315.58</strain>
    </source>
</reference>
<dbReference type="AlphaFoldDB" id="A0AAN7APN5"/>
<dbReference type="SUPFAM" id="SSF52833">
    <property type="entry name" value="Thioredoxin-like"/>
    <property type="match status" value="1"/>
</dbReference>
<evidence type="ECO:0000313" key="3">
    <source>
        <dbReference type="Proteomes" id="UP001303160"/>
    </source>
</evidence>
<dbReference type="EMBL" id="MU863982">
    <property type="protein sequence ID" value="KAK4196536.1"/>
    <property type="molecule type" value="Genomic_DNA"/>
</dbReference>
<dbReference type="Pfam" id="PF13848">
    <property type="entry name" value="Thioredoxin_6"/>
    <property type="match status" value="1"/>
</dbReference>
<name>A0AAN7APN5_9PEZI</name>
<dbReference type="Proteomes" id="UP001303160">
    <property type="component" value="Unassembled WGS sequence"/>
</dbReference>
<sequence>MSTSSQSLSYYHFLTYSNPTRPSTAALEAEWTDNPSRLSIDCTSHPPSCRSQTHPSTETYPSILLLQKSHLPIPYLGPLLSKSFEKFISRCHRYYKTNSILTPIPDLNSLQHFKSDDEVSFILYLPRPNPEILAAYEDLAGKYKLEFSFGVVSAVPELLESENVGLESKGVVVGYTSDERDGVRVSLDTPEFGKEMERLVVTASRGVITELSPWNHQRLIDLKKPIIYLFAPTAPARKQLREECTRFAKEYHHQFTTVLVDTYLFPDLMPKLGLLGKTSFPAGAVHVVAENKIYAYPQGQEMTIASLQAWGMRIWLGQVEPWTPPGGNGGGGEERKGRGSGIRMQGRVGTKRRVTVGGGGGWGKGKILSMPGVKVNIPGLRRDEL</sequence>